<evidence type="ECO:0000313" key="1">
    <source>
        <dbReference type="EMBL" id="CAL1675094.1"/>
    </source>
</evidence>
<dbReference type="Proteomes" id="UP001497644">
    <property type="component" value="Chromosome 10"/>
</dbReference>
<reference evidence="1" key="1">
    <citation type="submission" date="2024-04" db="EMBL/GenBank/DDBJ databases">
        <authorList>
            <consortium name="Molecular Ecology Group"/>
        </authorList>
    </citation>
    <scope>NUCLEOTIDE SEQUENCE</scope>
</reference>
<dbReference type="AlphaFoldDB" id="A0AAV2N5S9"/>
<keyword evidence="2" id="KW-1185">Reference proteome</keyword>
<proteinExistence type="predicted"/>
<gene>
    <name evidence="1" type="ORF">LPLAT_LOCUS1585</name>
</gene>
<dbReference type="EMBL" id="OZ034833">
    <property type="protein sequence ID" value="CAL1675094.1"/>
    <property type="molecule type" value="Genomic_DNA"/>
</dbReference>
<evidence type="ECO:0000313" key="2">
    <source>
        <dbReference type="Proteomes" id="UP001497644"/>
    </source>
</evidence>
<name>A0AAV2N5S9_9HYME</name>
<sequence>MIVTCLVAPVTFLRAKIVGQYELHDPLKSGAMVSITRVVHDDASQDFLPRGSVQFASYAITYESFILWSRTTSLE</sequence>
<accession>A0AAV2N5S9</accession>
<protein>
    <submittedName>
        <fullName evidence="1">Uncharacterized protein</fullName>
    </submittedName>
</protein>
<organism evidence="1 2">
    <name type="scientific">Lasius platythorax</name>
    <dbReference type="NCBI Taxonomy" id="488582"/>
    <lineage>
        <taxon>Eukaryota</taxon>
        <taxon>Metazoa</taxon>
        <taxon>Ecdysozoa</taxon>
        <taxon>Arthropoda</taxon>
        <taxon>Hexapoda</taxon>
        <taxon>Insecta</taxon>
        <taxon>Pterygota</taxon>
        <taxon>Neoptera</taxon>
        <taxon>Endopterygota</taxon>
        <taxon>Hymenoptera</taxon>
        <taxon>Apocrita</taxon>
        <taxon>Aculeata</taxon>
        <taxon>Formicoidea</taxon>
        <taxon>Formicidae</taxon>
        <taxon>Formicinae</taxon>
        <taxon>Lasius</taxon>
        <taxon>Lasius</taxon>
    </lineage>
</organism>